<evidence type="ECO:0000259" key="1">
    <source>
        <dbReference type="Pfam" id="PF04326"/>
    </source>
</evidence>
<proteinExistence type="predicted"/>
<protein>
    <submittedName>
        <fullName evidence="3">Helix-turn-helix domain-containing protein</fullName>
    </submittedName>
</protein>
<dbReference type="InterPro" id="IPR036388">
    <property type="entry name" value="WH-like_DNA-bd_sf"/>
</dbReference>
<keyword evidence="4" id="KW-1185">Reference proteome</keyword>
<dbReference type="InterPro" id="IPR005471">
    <property type="entry name" value="Tscrpt_reg_IclR_N"/>
</dbReference>
<comment type="caution">
    <text evidence="3">The sequence shown here is derived from an EMBL/GenBank/DDBJ whole genome shotgun (WGS) entry which is preliminary data.</text>
</comment>
<dbReference type="AlphaFoldDB" id="A0A6I3ILI0"/>
<reference evidence="3 4" key="1">
    <citation type="submission" date="2019-11" db="EMBL/GenBank/DDBJ databases">
        <title>Whole genome sequencing identifies a novel species of the genus Arsenicicoccus isolated from human blood.</title>
        <authorList>
            <person name="Jeong J.H."/>
            <person name="Kweon O.J."/>
            <person name="Kim H.R."/>
            <person name="Kim T.-H."/>
            <person name="Ha S.-M."/>
            <person name="Lee M.-K."/>
        </authorList>
    </citation>
    <scope>NUCLEOTIDE SEQUENCE [LARGE SCALE GENOMIC DNA]</scope>
    <source>
        <strain evidence="3 4">MKL-02</strain>
    </source>
</reference>
<dbReference type="InterPro" id="IPR036390">
    <property type="entry name" value="WH_DNA-bd_sf"/>
</dbReference>
<dbReference type="EMBL" id="WLVL01000007">
    <property type="protein sequence ID" value="MTB70820.1"/>
    <property type="molecule type" value="Genomic_DNA"/>
</dbReference>
<accession>A0A6I3ILI0</accession>
<dbReference type="InterPro" id="IPR007421">
    <property type="entry name" value="Schlafen_AlbA_2_dom"/>
</dbReference>
<dbReference type="PANTHER" id="PTHR30595:SF6">
    <property type="entry name" value="SCHLAFEN ALBA-2 DOMAIN-CONTAINING PROTEIN"/>
    <property type="match status" value="1"/>
</dbReference>
<dbReference type="Gene3D" id="3.30.950.30">
    <property type="entry name" value="Schlafen, AAA domain"/>
    <property type="match status" value="1"/>
</dbReference>
<dbReference type="Pfam" id="PF09339">
    <property type="entry name" value="HTH_IclR"/>
    <property type="match status" value="1"/>
</dbReference>
<dbReference type="GO" id="GO:0003677">
    <property type="term" value="F:DNA binding"/>
    <property type="evidence" value="ECO:0007669"/>
    <property type="project" value="InterPro"/>
</dbReference>
<dbReference type="SUPFAM" id="SSF46785">
    <property type="entry name" value="Winged helix' DNA-binding domain"/>
    <property type="match status" value="1"/>
</dbReference>
<name>A0A6I3ILI0_9MICO</name>
<dbReference type="PANTHER" id="PTHR30595">
    <property type="entry name" value="GLPR-RELATED TRANSCRIPTIONAL REPRESSOR"/>
    <property type="match status" value="1"/>
</dbReference>
<dbReference type="Proteomes" id="UP000431092">
    <property type="component" value="Unassembled WGS sequence"/>
</dbReference>
<dbReference type="GO" id="GO:0006355">
    <property type="term" value="P:regulation of DNA-templated transcription"/>
    <property type="evidence" value="ECO:0007669"/>
    <property type="project" value="InterPro"/>
</dbReference>
<dbReference type="Pfam" id="PF04326">
    <property type="entry name" value="SLFN_AlbA_2"/>
    <property type="match status" value="1"/>
</dbReference>
<gene>
    <name evidence="3" type="ORF">GGG17_02290</name>
</gene>
<evidence type="ECO:0000313" key="4">
    <source>
        <dbReference type="Proteomes" id="UP000431092"/>
    </source>
</evidence>
<feature type="domain" description="Schlafen AlbA-2" evidence="1">
    <location>
        <begin position="26"/>
        <end position="140"/>
    </location>
</feature>
<dbReference type="InterPro" id="IPR038461">
    <property type="entry name" value="Schlafen_AlbA_2_dom_sf"/>
</dbReference>
<dbReference type="Gene3D" id="3.30.565.60">
    <property type="match status" value="1"/>
</dbReference>
<dbReference type="Pfam" id="PF13749">
    <property type="entry name" value="HATPase_c_4"/>
    <property type="match status" value="1"/>
</dbReference>
<sequence>MSTNEVERALALPEDERGAALARIPEDQWLERKSVRVAPKDFAHPLVALANAEGGVVVVGLHGGGVEGIKAHAARVNALLQTPMDFTRPPVRTHFEQVTCRNDDGDVDALLIARVSPGDVLHETAQGECFLRVGDESRKLGFVARQELHYDRGSAPYDGQPIAGVTVQDLDAQALEEYRRAAGATDTHARLLQARSLLTSSCKVTVAGYLLFARHPQERLPHAHVRVLRYRDVDRGTGRRLSLDDAADVRIEGSIPRVIELAAATIDEWVPRRRALDDAGRFEGVPIVPRDAWLEGLVNAVIHRSYSVHGDHVRVEIFPDRVEIESPGRFPGLADPRRPMEIARFARNPRIARACADLRIGQELGEGIKRMFDEMRLDGLTDPAYTQTQGSVRLILRSESRIAPAVARSLPQGSLSLLDLMRSARQPLGTGQLVELSGLSRPTVKRQLDALRGQGIIVWEGKSDKDPRATWRLA</sequence>
<feature type="domain" description="HTH iclR-type" evidence="2">
    <location>
        <begin position="415"/>
        <end position="458"/>
    </location>
</feature>
<evidence type="ECO:0000259" key="2">
    <source>
        <dbReference type="Pfam" id="PF09339"/>
    </source>
</evidence>
<dbReference type="Gene3D" id="1.10.10.10">
    <property type="entry name" value="Winged helix-like DNA-binding domain superfamily/Winged helix DNA-binding domain"/>
    <property type="match status" value="1"/>
</dbReference>
<dbReference type="InterPro" id="IPR038475">
    <property type="entry name" value="RecG_C_sf"/>
</dbReference>
<evidence type="ECO:0000313" key="3">
    <source>
        <dbReference type="EMBL" id="MTB70820.1"/>
    </source>
</evidence>
<organism evidence="3 4">
    <name type="scientific">Arsenicicoccus cauae</name>
    <dbReference type="NCBI Taxonomy" id="2663847"/>
    <lineage>
        <taxon>Bacteria</taxon>
        <taxon>Bacillati</taxon>
        <taxon>Actinomycetota</taxon>
        <taxon>Actinomycetes</taxon>
        <taxon>Micrococcales</taxon>
        <taxon>Intrasporangiaceae</taxon>
        <taxon>Arsenicicoccus</taxon>
    </lineage>
</organism>